<dbReference type="AlphaFoldDB" id="A0A147I323"/>
<organism evidence="1 2">
    <name type="scientific">Sphingomonas sanguinis</name>
    <dbReference type="NCBI Taxonomy" id="33051"/>
    <lineage>
        <taxon>Bacteria</taxon>
        <taxon>Pseudomonadati</taxon>
        <taxon>Pseudomonadota</taxon>
        <taxon>Alphaproteobacteria</taxon>
        <taxon>Sphingomonadales</taxon>
        <taxon>Sphingomonadaceae</taxon>
        <taxon>Sphingomonas</taxon>
    </lineage>
</organism>
<evidence type="ECO:0000313" key="1">
    <source>
        <dbReference type="EMBL" id="KTT72400.1"/>
    </source>
</evidence>
<sequence length="140" mass="15365">MRVSRSSFLVSEMAVTRKTFLLPVMLATLAAAPLSAHSGRQDYPSCNLAQQRALKAPIGGTIRDPRQAHIAMRADILQADIGTARKARRLSQAEAQTLWNTVARIHRDANRFVTKQGFLSAGETASYDRALDGVAMRVCR</sequence>
<gene>
    <name evidence="1" type="ORF">NS319_04520</name>
</gene>
<dbReference type="EMBL" id="LDTD01000026">
    <property type="protein sequence ID" value="KTT72400.1"/>
    <property type="molecule type" value="Genomic_DNA"/>
</dbReference>
<dbReference type="PATRIC" id="fig|33051.3.peg.1844"/>
<proteinExistence type="predicted"/>
<comment type="caution">
    <text evidence="1">The sequence shown here is derived from an EMBL/GenBank/DDBJ whole genome shotgun (WGS) entry which is preliminary data.</text>
</comment>
<accession>A0A147I323</accession>
<evidence type="ECO:0000313" key="2">
    <source>
        <dbReference type="Proteomes" id="UP000072867"/>
    </source>
</evidence>
<protein>
    <submittedName>
        <fullName evidence="1">Uncharacterized protein</fullName>
    </submittedName>
</protein>
<dbReference type="Proteomes" id="UP000072867">
    <property type="component" value="Unassembled WGS sequence"/>
</dbReference>
<reference evidence="1 2" key="1">
    <citation type="journal article" date="2016" name="Front. Microbiol.">
        <title>Genomic Resource of Rice Seed Associated Bacteria.</title>
        <authorList>
            <person name="Midha S."/>
            <person name="Bansal K."/>
            <person name="Sharma S."/>
            <person name="Kumar N."/>
            <person name="Patil P.P."/>
            <person name="Chaudhry V."/>
            <person name="Patil P.B."/>
        </authorList>
    </citation>
    <scope>NUCLEOTIDE SEQUENCE [LARGE SCALE GENOMIC DNA]</scope>
    <source>
        <strain evidence="1 2">NS319</strain>
    </source>
</reference>
<name>A0A147I323_9SPHN</name>